<dbReference type="PANTHER" id="PTHR35204">
    <property type="entry name" value="YALI0A21131P"/>
    <property type="match status" value="1"/>
</dbReference>
<feature type="signal peptide" evidence="2">
    <location>
        <begin position="1"/>
        <end position="32"/>
    </location>
</feature>
<dbReference type="OrthoDB" id="10261782at2759"/>
<evidence type="ECO:0000256" key="2">
    <source>
        <dbReference type="SAM" id="SignalP"/>
    </source>
</evidence>
<evidence type="ECO:0000313" key="4">
    <source>
        <dbReference type="Proteomes" id="UP000799118"/>
    </source>
</evidence>
<name>A0A6A4HE77_9AGAR</name>
<feature type="chain" id="PRO_5025539019" evidence="2">
    <location>
        <begin position="33"/>
        <end position="589"/>
    </location>
</feature>
<dbReference type="AlphaFoldDB" id="A0A6A4HE77"/>
<keyword evidence="2" id="KW-0732">Signal</keyword>
<proteinExistence type="predicted"/>
<keyword evidence="4" id="KW-1185">Reference proteome</keyword>
<sequence>MKRKPIPRALSTMWLIPLIVLGFSKLQRSAGAEQHPLHLSVDDDWDLNKPFTANTTANLVFATASSLLQSAPNLRYRNGHTIVPGIVPSGTLLYHGRGDKNIPDVEWVAFEPEVSYGFCRQFGGPNSCWMHTFAVARPLKIIYFDGAGASKVEDGAMDSQDLFTWGEIKPECVLEDALRIQKMCDWGKTLGLDGFVRSGAFPEIMLCDFTSLTVVSSQHLKSTPFKTVPDPDLAPTPTFRIPARSVPINSDYIDHFITVTERFSQYPGLTHVRLDLTRLVSFYDQRLAPSLVAVRSDKPRLEHRLLGITKEDILRVRRHLEEQILDTSWSSLENVGYRPTGLDWRTYLYSTVDKYGKALEDIRNIVNSTTVATRSSTTQRAKDAFRLLESLVQLFVLSSVSPPTNSDSGNNDTDTAWASSVFRECALTHEQSIITTIGPVSLTNSEQLLCDSVKGTTRELCRVLTKMWADGVREGLSGLFDDHPDEDMVSDPGHSESKPRDVLSVSNPTWASALLETWKNDLGDLMKWLDWGVWVRCKPACKELESCYLPTWPFSVGNVSQPVWHADNPQPRCLRKLAPFTYADEYSSE</sequence>
<evidence type="ECO:0000256" key="1">
    <source>
        <dbReference type="SAM" id="MobiDB-lite"/>
    </source>
</evidence>
<accession>A0A6A4HE77</accession>
<evidence type="ECO:0000313" key="3">
    <source>
        <dbReference type="EMBL" id="KAE9395978.1"/>
    </source>
</evidence>
<protein>
    <submittedName>
        <fullName evidence="3">Uncharacterized protein</fullName>
    </submittedName>
</protein>
<dbReference type="PANTHER" id="PTHR35204:SF1">
    <property type="entry name" value="ENTEROTOXIN"/>
    <property type="match status" value="1"/>
</dbReference>
<reference evidence="3" key="1">
    <citation type="journal article" date="2019" name="Environ. Microbiol.">
        <title>Fungal ecological strategies reflected in gene transcription - a case study of two litter decomposers.</title>
        <authorList>
            <person name="Barbi F."/>
            <person name="Kohler A."/>
            <person name="Barry K."/>
            <person name="Baskaran P."/>
            <person name="Daum C."/>
            <person name="Fauchery L."/>
            <person name="Ihrmark K."/>
            <person name="Kuo A."/>
            <person name="LaButti K."/>
            <person name="Lipzen A."/>
            <person name="Morin E."/>
            <person name="Grigoriev I.V."/>
            <person name="Henrissat B."/>
            <person name="Lindahl B."/>
            <person name="Martin F."/>
        </authorList>
    </citation>
    <scope>NUCLEOTIDE SEQUENCE</scope>
    <source>
        <strain evidence="3">JB14</strain>
    </source>
</reference>
<dbReference type="InterPro" id="IPR038921">
    <property type="entry name" value="YOR389W-like"/>
</dbReference>
<dbReference type="Proteomes" id="UP000799118">
    <property type="component" value="Unassembled WGS sequence"/>
</dbReference>
<organism evidence="3 4">
    <name type="scientific">Gymnopus androsaceus JB14</name>
    <dbReference type="NCBI Taxonomy" id="1447944"/>
    <lineage>
        <taxon>Eukaryota</taxon>
        <taxon>Fungi</taxon>
        <taxon>Dikarya</taxon>
        <taxon>Basidiomycota</taxon>
        <taxon>Agaricomycotina</taxon>
        <taxon>Agaricomycetes</taxon>
        <taxon>Agaricomycetidae</taxon>
        <taxon>Agaricales</taxon>
        <taxon>Marasmiineae</taxon>
        <taxon>Omphalotaceae</taxon>
        <taxon>Gymnopus</taxon>
    </lineage>
</organism>
<feature type="region of interest" description="Disordered" evidence="1">
    <location>
        <begin position="480"/>
        <end position="502"/>
    </location>
</feature>
<gene>
    <name evidence="3" type="ORF">BT96DRAFT_861389</name>
</gene>
<dbReference type="EMBL" id="ML769521">
    <property type="protein sequence ID" value="KAE9395978.1"/>
    <property type="molecule type" value="Genomic_DNA"/>
</dbReference>